<evidence type="ECO:0000256" key="3">
    <source>
        <dbReference type="ARBA" id="ARBA00023125"/>
    </source>
</evidence>
<comment type="caution">
    <text evidence="6">The sequence shown here is derived from an EMBL/GenBank/DDBJ whole genome shotgun (WGS) entry which is preliminary data.</text>
</comment>
<sequence>MRIELTGSTPPADQIADQLRGLIASGLLAADDRLPSVRQLARDLSVAPGTVAKAYRTLEADGFLTAKPGGSTRVSASAATTKRKVLDAARAFLATCSEADVTFEDAIRILRATRES</sequence>
<dbReference type="EMBL" id="JAROKN010000015">
    <property type="protein sequence ID" value="MDF9277758.1"/>
    <property type="molecule type" value="Genomic_DNA"/>
</dbReference>
<evidence type="ECO:0000256" key="1">
    <source>
        <dbReference type="ARBA" id="ARBA00022898"/>
    </source>
</evidence>
<dbReference type="PANTHER" id="PTHR46577">
    <property type="entry name" value="HTH-TYPE TRANSCRIPTIONAL REGULATORY PROTEIN GABR"/>
    <property type="match status" value="1"/>
</dbReference>
<dbReference type="SUPFAM" id="SSF46785">
    <property type="entry name" value="Winged helix' DNA-binding domain"/>
    <property type="match status" value="1"/>
</dbReference>
<dbReference type="InterPro" id="IPR036388">
    <property type="entry name" value="WH-like_DNA-bd_sf"/>
</dbReference>
<keyword evidence="1" id="KW-0663">Pyridoxal phosphate</keyword>
<keyword evidence="3" id="KW-0238">DNA-binding</keyword>
<accession>A0ABT6CUJ7</accession>
<evidence type="ECO:0000313" key="7">
    <source>
        <dbReference type="Proteomes" id="UP001220456"/>
    </source>
</evidence>
<gene>
    <name evidence="6" type="ORF">P4U43_08145</name>
</gene>
<evidence type="ECO:0000313" key="6">
    <source>
        <dbReference type="EMBL" id="MDF9277758.1"/>
    </source>
</evidence>
<dbReference type="Proteomes" id="UP001220456">
    <property type="component" value="Unassembled WGS sequence"/>
</dbReference>
<dbReference type="InterPro" id="IPR000524">
    <property type="entry name" value="Tscrpt_reg_HTH_GntR"/>
</dbReference>
<keyword evidence="4" id="KW-0804">Transcription</keyword>
<proteinExistence type="predicted"/>
<feature type="domain" description="HTH gntR-type" evidence="5">
    <location>
        <begin position="9"/>
        <end position="77"/>
    </location>
</feature>
<dbReference type="SMART" id="SM00345">
    <property type="entry name" value="HTH_GNTR"/>
    <property type="match status" value="1"/>
</dbReference>
<evidence type="ECO:0000259" key="5">
    <source>
        <dbReference type="PROSITE" id="PS50949"/>
    </source>
</evidence>
<evidence type="ECO:0000256" key="4">
    <source>
        <dbReference type="ARBA" id="ARBA00023163"/>
    </source>
</evidence>
<dbReference type="PROSITE" id="PS50949">
    <property type="entry name" value="HTH_GNTR"/>
    <property type="match status" value="1"/>
</dbReference>
<keyword evidence="2" id="KW-0805">Transcription regulation</keyword>
<protein>
    <submittedName>
        <fullName evidence="6">GntR family transcriptional regulator</fullName>
    </submittedName>
</protein>
<organism evidence="6 7">
    <name type="scientific">Arthrobacter vasquezii</name>
    <dbReference type="NCBI Taxonomy" id="2977629"/>
    <lineage>
        <taxon>Bacteria</taxon>
        <taxon>Bacillati</taxon>
        <taxon>Actinomycetota</taxon>
        <taxon>Actinomycetes</taxon>
        <taxon>Micrococcales</taxon>
        <taxon>Micrococcaceae</taxon>
        <taxon>Arthrobacter</taxon>
    </lineage>
</organism>
<reference evidence="6 7" key="1">
    <citation type="journal article" date="2023" name="Int. J. Syst. Evol. Microbiol.">
        <title>Arthrobacter vasquezii sp. nov., isolated from a soil sample from Union Glacier, Antarctica.</title>
        <authorList>
            <person name="Valenzuela-Ibaceta F."/>
            <person name="Carrasco V."/>
            <person name="Lagos-Moraga S."/>
            <person name="Dietz-Vargas C."/>
            <person name="Navarro C.A."/>
            <person name="Perez-Donoso J.M."/>
        </authorList>
    </citation>
    <scope>NUCLEOTIDE SEQUENCE [LARGE SCALE GENOMIC DNA]</scope>
    <source>
        <strain evidence="6 7">EH-1B-1</strain>
    </source>
</reference>
<keyword evidence="7" id="KW-1185">Reference proteome</keyword>
<name>A0ABT6CUJ7_9MICC</name>
<dbReference type="InterPro" id="IPR036390">
    <property type="entry name" value="WH_DNA-bd_sf"/>
</dbReference>
<dbReference type="Pfam" id="PF00392">
    <property type="entry name" value="GntR"/>
    <property type="match status" value="1"/>
</dbReference>
<dbReference type="Gene3D" id="1.10.10.10">
    <property type="entry name" value="Winged helix-like DNA-binding domain superfamily/Winged helix DNA-binding domain"/>
    <property type="match status" value="1"/>
</dbReference>
<dbReference type="RefSeq" id="WP_277358279.1">
    <property type="nucleotide sequence ID" value="NZ_JAROKN010000015.1"/>
</dbReference>
<dbReference type="PANTHER" id="PTHR46577:SF1">
    <property type="entry name" value="HTH-TYPE TRANSCRIPTIONAL REGULATORY PROTEIN GABR"/>
    <property type="match status" value="1"/>
</dbReference>
<dbReference type="InterPro" id="IPR051446">
    <property type="entry name" value="HTH_trans_reg/aminotransferase"/>
</dbReference>
<dbReference type="CDD" id="cd07377">
    <property type="entry name" value="WHTH_GntR"/>
    <property type="match status" value="1"/>
</dbReference>
<evidence type="ECO:0000256" key="2">
    <source>
        <dbReference type="ARBA" id="ARBA00023015"/>
    </source>
</evidence>